<dbReference type="EMBL" id="JAQFWP010000031">
    <property type="protein sequence ID" value="MDA2806238.1"/>
    <property type="molecule type" value="Genomic_DNA"/>
</dbReference>
<dbReference type="RefSeq" id="WP_270678880.1">
    <property type="nucleotide sequence ID" value="NZ_JAQFWP010000031.1"/>
</dbReference>
<name>A0ABT4TNG2_9ACTN</name>
<evidence type="ECO:0008006" key="3">
    <source>
        <dbReference type="Google" id="ProtNLM"/>
    </source>
</evidence>
<accession>A0ABT4TNG2</accession>
<comment type="caution">
    <text evidence="1">The sequence shown here is derived from an EMBL/GenBank/DDBJ whole genome shotgun (WGS) entry which is preliminary data.</text>
</comment>
<protein>
    <recommendedName>
        <fullName evidence="3">Lipoprotein</fullName>
    </recommendedName>
</protein>
<organism evidence="1 2">
    <name type="scientific">Nocardiopsis suaedae</name>
    <dbReference type="NCBI Taxonomy" id="3018444"/>
    <lineage>
        <taxon>Bacteria</taxon>
        <taxon>Bacillati</taxon>
        <taxon>Actinomycetota</taxon>
        <taxon>Actinomycetes</taxon>
        <taxon>Streptosporangiales</taxon>
        <taxon>Nocardiopsidaceae</taxon>
        <taxon>Nocardiopsis</taxon>
    </lineage>
</organism>
<evidence type="ECO:0000313" key="1">
    <source>
        <dbReference type="EMBL" id="MDA2806238.1"/>
    </source>
</evidence>
<sequence length="177" mass="19465">MATMLAAALAASCSYTPDAEVPGDGGAGADVSPSPKVGEEWVRRHVVVYAIDEMVRSETSGEYRKIIEGEGNYPWGGQSALEFGGIISDEEGGNYSVDVHYYRSDRYLSVTDEWLGEYLGKLDNELYRIAAEDSIKFCGQSRAISEIADGYIADRLGELESRDEYDSDIKEYLDCGE</sequence>
<dbReference type="Proteomes" id="UP001165685">
    <property type="component" value="Unassembled WGS sequence"/>
</dbReference>
<keyword evidence="2" id="KW-1185">Reference proteome</keyword>
<evidence type="ECO:0000313" key="2">
    <source>
        <dbReference type="Proteomes" id="UP001165685"/>
    </source>
</evidence>
<reference evidence="1" key="1">
    <citation type="submission" date="2023-01" db="EMBL/GenBank/DDBJ databases">
        <title>Draft genome sequence of Nocardiopsis sp. LSu2-4 isolated from halophytes.</title>
        <authorList>
            <person name="Duangmal K."/>
            <person name="Chantavorakit T."/>
        </authorList>
    </citation>
    <scope>NUCLEOTIDE SEQUENCE</scope>
    <source>
        <strain evidence="1">LSu2-4</strain>
    </source>
</reference>
<proteinExistence type="predicted"/>
<gene>
    <name evidence="1" type="ORF">O4U47_17130</name>
</gene>